<feature type="region of interest" description="Disordered" evidence="10">
    <location>
        <begin position="39"/>
        <end position="147"/>
    </location>
</feature>
<evidence type="ECO:0000256" key="1">
    <source>
        <dbReference type="ARBA" id="ARBA00005454"/>
    </source>
</evidence>
<dbReference type="Pfam" id="PF00009">
    <property type="entry name" value="GTP_EFTU"/>
    <property type="match status" value="1"/>
</dbReference>
<dbReference type="InterPro" id="IPR035647">
    <property type="entry name" value="EFG_III/V"/>
</dbReference>
<dbReference type="SUPFAM" id="SSF54980">
    <property type="entry name" value="EF-G C-terminal domain-like"/>
    <property type="match status" value="2"/>
</dbReference>
<comment type="caution">
    <text evidence="12">The sequence shown here is derived from an EMBL/GenBank/DDBJ whole genome shotgun (WGS) entry which is preliminary data.</text>
</comment>
<dbReference type="SUPFAM" id="SSF116846">
    <property type="entry name" value="MIT domain"/>
    <property type="match status" value="1"/>
</dbReference>
<feature type="region of interest" description="Disordered" evidence="10">
    <location>
        <begin position="321"/>
        <end position="356"/>
    </location>
</feature>
<dbReference type="InterPro" id="IPR005225">
    <property type="entry name" value="Small_GTP-bd"/>
</dbReference>
<dbReference type="GO" id="GO:0005759">
    <property type="term" value="C:mitochondrial matrix"/>
    <property type="evidence" value="ECO:0007669"/>
    <property type="project" value="UniProtKB-UniRule"/>
</dbReference>
<dbReference type="Pfam" id="PF04212">
    <property type="entry name" value="MIT"/>
    <property type="match status" value="1"/>
</dbReference>
<dbReference type="EMBL" id="JAGMUU010000027">
    <property type="protein sequence ID" value="KAH7121971.1"/>
    <property type="molecule type" value="Genomic_DNA"/>
</dbReference>
<dbReference type="Gene3D" id="3.30.70.2570">
    <property type="entry name" value="Elongation factor 4, C-terminal domain"/>
    <property type="match status" value="1"/>
</dbReference>
<keyword evidence="6 9" id="KW-0496">Mitochondrion</keyword>
<dbReference type="FunFam" id="3.30.70.870:FF:000004">
    <property type="entry name" value="Translation factor GUF1, mitochondrial"/>
    <property type="match status" value="1"/>
</dbReference>
<dbReference type="InterPro" id="IPR035654">
    <property type="entry name" value="LepA_IV"/>
</dbReference>
<dbReference type="GO" id="GO:0097177">
    <property type="term" value="F:mitochondrial ribosome binding"/>
    <property type="evidence" value="ECO:0007669"/>
    <property type="project" value="TreeGrafter"/>
</dbReference>
<feature type="binding site" evidence="9">
    <location>
        <begin position="1391"/>
        <end position="1398"/>
    </location>
    <ligand>
        <name>GTP</name>
        <dbReference type="ChEBI" id="CHEBI:37565"/>
    </ligand>
</feature>
<dbReference type="GO" id="GO:0003924">
    <property type="term" value="F:GTPase activity"/>
    <property type="evidence" value="ECO:0007669"/>
    <property type="project" value="UniProtKB-UniRule"/>
</dbReference>
<dbReference type="InterPro" id="IPR031157">
    <property type="entry name" value="G_TR_CS"/>
</dbReference>
<feature type="compositionally biased region" description="Polar residues" evidence="10">
    <location>
        <begin position="810"/>
        <end position="824"/>
    </location>
</feature>
<evidence type="ECO:0000313" key="12">
    <source>
        <dbReference type="EMBL" id="KAH7121971.1"/>
    </source>
</evidence>
<accession>A0A9P9DML7</accession>
<evidence type="ECO:0000256" key="9">
    <source>
        <dbReference type="HAMAP-Rule" id="MF_03137"/>
    </source>
</evidence>
<evidence type="ECO:0000256" key="7">
    <source>
        <dbReference type="ARBA" id="ARBA00023134"/>
    </source>
</evidence>
<dbReference type="GO" id="GO:0005743">
    <property type="term" value="C:mitochondrial inner membrane"/>
    <property type="evidence" value="ECO:0007669"/>
    <property type="project" value="UniProtKB-SubCell"/>
</dbReference>
<comment type="subcellular location">
    <subcellularLocation>
        <location evidence="9">Mitochondrion inner membrane</location>
        <topology evidence="9">Peripheral membrane protein</topology>
        <orientation evidence="9">Matrix side</orientation>
    </subcellularLocation>
</comment>
<protein>
    <recommendedName>
        <fullName evidence="11">Tr-type G domain-containing protein</fullName>
    </recommendedName>
</protein>
<dbReference type="OrthoDB" id="1074at2759"/>
<evidence type="ECO:0000256" key="4">
    <source>
        <dbReference type="ARBA" id="ARBA00022801"/>
    </source>
</evidence>
<evidence type="ECO:0000256" key="10">
    <source>
        <dbReference type="SAM" id="MobiDB-lite"/>
    </source>
</evidence>
<dbReference type="NCBIfam" id="TIGR00231">
    <property type="entry name" value="small_GTP"/>
    <property type="match status" value="1"/>
</dbReference>
<keyword evidence="4 9" id="KW-0378">Hydrolase</keyword>
<feature type="compositionally biased region" description="Low complexity" evidence="10">
    <location>
        <begin position="160"/>
        <end position="169"/>
    </location>
</feature>
<keyword evidence="8 9" id="KW-0472">Membrane</keyword>
<dbReference type="InterPro" id="IPR006297">
    <property type="entry name" value="EF-4"/>
</dbReference>
<evidence type="ECO:0000256" key="3">
    <source>
        <dbReference type="ARBA" id="ARBA00022792"/>
    </source>
</evidence>
<dbReference type="Gene3D" id="3.30.70.240">
    <property type="match status" value="1"/>
</dbReference>
<keyword evidence="5 9" id="KW-0648">Protein biosynthesis</keyword>
<feature type="compositionally biased region" description="Polar residues" evidence="10">
    <location>
        <begin position="938"/>
        <end position="962"/>
    </location>
</feature>
<feature type="domain" description="Tr-type G" evidence="11">
    <location>
        <begin position="1382"/>
        <end position="1563"/>
    </location>
</feature>
<comment type="similarity">
    <text evidence="9">Belongs to the GTP-binding elongation factor family. LepA subfamily.</text>
</comment>
<feature type="compositionally biased region" description="Polar residues" evidence="10">
    <location>
        <begin position="108"/>
        <end position="118"/>
    </location>
</feature>
<feature type="compositionally biased region" description="Pro residues" evidence="10">
    <location>
        <begin position="778"/>
        <end position="806"/>
    </location>
</feature>
<dbReference type="InterPro" id="IPR000640">
    <property type="entry name" value="EFG_V-like"/>
</dbReference>
<evidence type="ECO:0000256" key="8">
    <source>
        <dbReference type="ARBA" id="ARBA00023136"/>
    </source>
</evidence>
<dbReference type="FunFam" id="3.40.50.300:FF:000078">
    <property type="entry name" value="Elongation factor 4"/>
    <property type="match status" value="1"/>
</dbReference>
<dbReference type="Pfam" id="PF00679">
    <property type="entry name" value="EFG_C"/>
    <property type="match status" value="1"/>
</dbReference>
<organism evidence="12 13">
    <name type="scientific">Dactylonectria estremocensis</name>
    <dbReference type="NCBI Taxonomy" id="1079267"/>
    <lineage>
        <taxon>Eukaryota</taxon>
        <taxon>Fungi</taxon>
        <taxon>Dikarya</taxon>
        <taxon>Ascomycota</taxon>
        <taxon>Pezizomycotina</taxon>
        <taxon>Sordariomycetes</taxon>
        <taxon>Hypocreomycetidae</taxon>
        <taxon>Hypocreales</taxon>
        <taxon>Nectriaceae</taxon>
        <taxon>Dactylonectria</taxon>
    </lineage>
</organism>
<gene>
    <name evidence="12" type="ORF">B0J13DRAFT_532098</name>
</gene>
<dbReference type="PANTHER" id="PTHR43512:SF7">
    <property type="entry name" value="TRANSLATION FACTOR GUF1, MITOCHONDRIAL"/>
    <property type="match status" value="1"/>
</dbReference>
<feature type="region of interest" description="Disordered" evidence="10">
    <location>
        <begin position="1131"/>
        <end position="1151"/>
    </location>
</feature>
<dbReference type="InterPro" id="IPR000795">
    <property type="entry name" value="T_Tr_GTP-bd_dom"/>
</dbReference>
<dbReference type="GO" id="GO:0005525">
    <property type="term" value="F:GTP binding"/>
    <property type="evidence" value="ECO:0007669"/>
    <property type="project" value="UniProtKB-UniRule"/>
</dbReference>
<feature type="binding site" evidence="9">
    <location>
        <begin position="1456"/>
        <end position="1460"/>
    </location>
    <ligand>
        <name>GTP</name>
        <dbReference type="ChEBI" id="CHEBI:37565"/>
    </ligand>
</feature>
<sequence length="1981" mass="217039">MPEAYLSSHDLTASASSSTVAVPVELPWSLSASASAPTDFRLHQHHQYQQRHQRPDPYSDPSRPVHPPSFSFYHPASPNPDSFAGRAAARPPRSSSLLPPPHIAPASQPGSVEPSRQPSPIVGHRLRPQTPPRPSHSASASRSPINNPAEVSWLLNRWSTSTTGSSRTSQVPHRATHSRFGSRGSVDATSVVNKSPTARPSPRKLQKNRRPSSSSISRPHDLLAPAPPSEDNQPPRSLPPIASLSPLEPPNLSEYLKVTREGAGPGSTERRLPSVARQESQSPIPPGASDSVNQISIAAFAHPVSAATQKSIMPYDYEGEAHMSRGHSRSRSGKSSHEKSRGTKPPSQKAMLSRALQKANTAVQLDNAQNFEGAREAYAEACELLRQVLQKTTGDEDKRKLEAIRRTYTSRIEELDQIAPWLDEDTKALPSRPDSDVRRPDSESMLHLDDEEAEEVAVFETATITRVIRDDSRSPQPPHMAPQSRRANKPKPIVTTLTPEPGLLQSSFSRSPIHLRSPDPFLLQRPTDYPYMPAPLSPRRPLSPAKAPEDTDAPDFAVATGHPIEPPGAPHHGREDSLNSWLDPIDESGGSTSSSVHSRTSSLGFRRKHIRAASGNTEAEFDTALDAAIEAAYDEGYEPMSPTDDYGSHKAGEPHEEVVVNALRKVEIARERVRQTEQEAFEIVTQMERQRQPQPPLHQDTHNMPEGFFDDNSSDEEERILEEMARDYGIEQFSMDSTQRPPVPRESDSSGRTARTWHSSSGSNPPTTATSLSTVTEMPPPFSSMPMAPAAPPPTGSLPELPPPRPSSSAQSVRNRRLSGQNPKQLKIETAKLGPPLAQHSEDTTPARSAMTDVQDPVIPPSVAVRSAAGFRRPSSPPLWEASPTDDLQPPASPFRHLGPVDEDENTTGRSSSPNVSRLRKNFSSSSLRSMKSRNMSITNLDENSDLSPGTPSSNTPFGTSRTPAVPALPTPLASAFRDRLDTAAAGLSLFDDNFHSPTIPGSPNSIIPDVPVPLEPCPTDFMLRPFWLMRCLYQTLAHPRGGYLSSKLFVPREVWRVKGVKLKNIEDKVANCDFLTAALLKIAKVDTFDADAVLEEMQSLEGVLEQVQSALTRKLGSEVGVQGSATLFKDASNGTDGDAGAGMPRSSSVSGKSAFSWRRLRSKNSAVGLGGSYNSKSVGPDASKDIPGIPSLPMTGHPTSRPAKRDLTQAQFTGPNAMYMSSLARLFDAAQAIDQIARQVEDPGLRHADKTQRWSVADGAGCVKRDKLTGRVDGTGGLGQDAVNSSVSAIERWVFRASSSNILSPVNPTPSRLLVSMSLAWTAGRAWTRQCLLPARRWPSCRDAALLALPRFSPRRTYAAKAVPRKTPPELEARISAIPIDRYRNFCIVAHIDHGKSTLSDRLLEHTGTISASDGNKQILDKLDVERERGITVKAQTCTMIYNHQGQDYLLHLVDTPGHVDFRAEVTRSYASCGGALLLVDATQGIQAQTVSNFHLAFAQDLDLVPVVNKIDMPAADVPRVLEQMENTFELDPKDAILLSAKTGKGVPAVLPAVIERIPPPKGDEKKPLKMLLVDSWYDNFRGVVLLVRVFDGLISAGDNVVSLGTGMKYTVGQVGIQYPDATPQQVLRAGQVGYVYFNPGMKRIQDAKLGDTFTTLNAEAEVQPLPGFEEPKPMVFVAAFPTDQSDYGRLADSINQLVLNDRSVTLQKDHSEALGAGWRLGFLGSLHCSVFQDRLRQEHGRSVILTEPSVPTKIVWADGSEEVVQNPALFPDQSHPRIRSAQLYEPYVKCTITLPEEYLGRVIELCEANRGEQKSIEFFHTTQVILVYDIPSAQLVDDLFGKLKSSTKGYATLDYEDAGWRQSHLVKLQLLVNRQPVDAISRVVHSTQVDRLGRHWVTKFKQHVDRQMFEVVIQATVGTRVVARETIKPFRKDVLAKLHAADVSRRRKLLEKQKEGRKRLRAVGNVIIDQSAFQSFLSK</sequence>
<keyword evidence="3 9" id="KW-0999">Mitochondrion inner membrane</keyword>
<name>A0A9P9DML7_9HYPO</name>
<dbReference type="PRINTS" id="PR00315">
    <property type="entry name" value="ELONGATNFCT"/>
</dbReference>
<feature type="compositionally biased region" description="Low complexity" evidence="10">
    <location>
        <begin position="135"/>
        <end position="144"/>
    </location>
</feature>
<dbReference type="SUPFAM" id="SSF52540">
    <property type="entry name" value="P-loop containing nucleoside triphosphate hydrolases"/>
    <property type="match status" value="1"/>
</dbReference>
<dbReference type="Proteomes" id="UP000717696">
    <property type="component" value="Unassembled WGS sequence"/>
</dbReference>
<dbReference type="CDD" id="cd01890">
    <property type="entry name" value="LepA"/>
    <property type="match status" value="1"/>
</dbReference>
<dbReference type="InterPro" id="IPR007330">
    <property type="entry name" value="MIT_dom"/>
</dbReference>
<feature type="compositionally biased region" description="Basic residues" evidence="10">
    <location>
        <begin position="43"/>
        <end position="52"/>
    </location>
</feature>
<keyword evidence="2 9" id="KW-0547">Nucleotide-binding</keyword>
<dbReference type="InterPro" id="IPR027417">
    <property type="entry name" value="P-loop_NTPase"/>
</dbReference>
<dbReference type="Gene3D" id="1.20.58.80">
    <property type="entry name" value="Phosphotransferase system, lactose/cellobiose-type IIA subunit"/>
    <property type="match status" value="1"/>
</dbReference>
<feature type="region of interest" description="Disordered" evidence="10">
    <location>
        <begin position="686"/>
        <end position="967"/>
    </location>
</feature>
<feature type="compositionally biased region" description="Basic residues" evidence="10">
    <location>
        <begin position="324"/>
        <end position="334"/>
    </location>
</feature>
<dbReference type="InterPro" id="IPR036181">
    <property type="entry name" value="MIT_dom_sf"/>
</dbReference>
<feature type="compositionally biased region" description="Polar residues" evidence="10">
    <location>
        <begin position="750"/>
        <end position="776"/>
    </location>
</feature>
<comment type="similarity">
    <text evidence="1">Belongs to the TRAFAC class translation factor GTPase superfamily. Classic translation factor GTPase family. LepA subfamily.</text>
</comment>
<dbReference type="PANTHER" id="PTHR43512">
    <property type="entry name" value="TRANSLATION FACTOR GUF1-RELATED"/>
    <property type="match status" value="1"/>
</dbReference>
<feature type="compositionally biased region" description="Basic residues" evidence="10">
    <location>
        <begin position="201"/>
        <end position="210"/>
    </location>
</feature>
<dbReference type="InterPro" id="IPR013842">
    <property type="entry name" value="LepA_CTD"/>
</dbReference>
<dbReference type="InterPro" id="IPR009000">
    <property type="entry name" value="Transl_B-barrel_sf"/>
</dbReference>
<comment type="catalytic activity">
    <reaction evidence="9">
        <text>GTP + H2O = GDP + phosphate + H(+)</text>
        <dbReference type="Rhea" id="RHEA:19669"/>
        <dbReference type="ChEBI" id="CHEBI:15377"/>
        <dbReference type="ChEBI" id="CHEBI:15378"/>
        <dbReference type="ChEBI" id="CHEBI:37565"/>
        <dbReference type="ChEBI" id="CHEBI:43474"/>
        <dbReference type="ChEBI" id="CHEBI:58189"/>
        <dbReference type="EC" id="3.6.5.n1"/>
    </reaction>
</comment>
<dbReference type="CDD" id="cd03699">
    <property type="entry name" value="EF4_II"/>
    <property type="match status" value="1"/>
</dbReference>
<proteinExistence type="inferred from homology"/>
<dbReference type="PROSITE" id="PS51722">
    <property type="entry name" value="G_TR_2"/>
    <property type="match status" value="1"/>
</dbReference>
<dbReference type="GO" id="GO:0006412">
    <property type="term" value="P:translation"/>
    <property type="evidence" value="ECO:0007669"/>
    <property type="project" value="UniProtKB-KW"/>
</dbReference>
<evidence type="ECO:0000256" key="5">
    <source>
        <dbReference type="ARBA" id="ARBA00022917"/>
    </source>
</evidence>
<feature type="region of interest" description="Disordered" evidence="10">
    <location>
        <begin position="466"/>
        <end position="604"/>
    </location>
</feature>
<feature type="binding site" evidence="9">
    <location>
        <begin position="1510"/>
        <end position="1513"/>
    </location>
    <ligand>
        <name>GTP</name>
        <dbReference type="ChEBI" id="CHEBI:37565"/>
    </ligand>
</feature>
<feature type="compositionally biased region" description="Polar residues" evidence="10">
    <location>
        <begin position="187"/>
        <end position="198"/>
    </location>
</feature>
<feature type="compositionally biased region" description="Low complexity" evidence="10">
    <location>
        <begin position="922"/>
        <end position="937"/>
    </location>
</feature>
<dbReference type="Pfam" id="PF06421">
    <property type="entry name" value="LepA_C"/>
    <property type="match status" value="1"/>
</dbReference>
<dbReference type="InterPro" id="IPR038363">
    <property type="entry name" value="LepA_C_sf"/>
</dbReference>
<dbReference type="SUPFAM" id="SSF50447">
    <property type="entry name" value="Translation proteins"/>
    <property type="match status" value="1"/>
</dbReference>
<dbReference type="GO" id="GO:0045727">
    <property type="term" value="P:positive regulation of translation"/>
    <property type="evidence" value="ECO:0007669"/>
    <property type="project" value="UniProtKB-UniRule"/>
</dbReference>
<feature type="region of interest" description="Disordered" evidence="10">
    <location>
        <begin position="160"/>
        <end position="290"/>
    </location>
</feature>
<evidence type="ECO:0000313" key="13">
    <source>
        <dbReference type="Proteomes" id="UP000717696"/>
    </source>
</evidence>
<dbReference type="HAMAP" id="MF_00071">
    <property type="entry name" value="LepA"/>
    <property type="match status" value="1"/>
</dbReference>
<dbReference type="Gene3D" id="2.40.30.10">
    <property type="entry name" value="Translation factors"/>
    <property type="match status" value="1"/>
</dbReference>
<dbReference type="Gene3D" id="3.40.50.300">
    <property type="entry name" value="P-loop containing nucleotide triphosphate hydrolases"/>
    <property type="match status" value="1"/>
</dbReference>
<feature type="compositionally biased region" description="Low complexity" evidence="10">
    <location>
        <begin position="588"/>
        <end position="602"/>
    </location>
</feature>
<dbReference type="Gene3D" id="3.30.70.870">
    <property type="entry name" value="Elongation Factor G (Translational Gtpase), domain 3"/>
    <property type="match status" value="1"/>
</dbReference>
<evidence type="ECO:0000259" key="11">
    <source>
        <dbReference type="PROSITE" id="PS51722"/>
    </source>
</evidence>
<feature type="region of interest" description="Disordered" evidence="10">
    <location>
        <begin position="1169"/>
        <end position="1204"/>
    </location>
</feature>
<dbReference type="FunFam" id="3.30.70.240:FF:000007">
    <property type="entry name" value="Translation factor GUF1, mitochondrial"/>
    <property type="match status" value="1"/>
</dbReference>
<dbReference type="FunFam" id="3.30.70.2570:FF:000001">
    <property type="entry name" value="Translation factor GUF1, mitochondrial"/>
    <property type="match status" value="1"/>
</dbReference>
<dbReference type="CDD" id="cd03709">
    <property type="entry name" value="lepA_C"/>
    <property type="match status" value="1"/>
</dbReference>
<comment type="function">
    <text evidence="9">Promotes mitochondrial protein synthesis. May act as a fidelity factor of the translation reaction, by catalyzing a one-codon backward translocation of tRNAs on improperly translocated ribosomes. Binds to mitochondrial ribosomes in a GTP-dependent manner.</text>
</comment>
<feature type="compositionally biased region" description="Acidic residues" evidence="10">
    <location>
        <begin position="708"/>
        <end position="720"/>
    </location>
</feature>
<evidence type="ECO:0000256" key="2">
    <source>
        <dbReference type="ARBA" id="ARBA00022741"/>
    </source>
</evidence>
<dbReference type="NCBIfam" id="TIGR01393">
    <property type="entry name" value="lepA"/>
    <property type="match status" value="1"/>
</dbReference>
<keyword evidence="13" id="KW-1185">Reference proteome</keyword>
<reference evidence="12" key="1">
    <citation type="journal article" date="2021" name="Nat. Commun.">
        <title>Genetic determinants of endophytism in the Arabidopsis root mycobiome.</title>
        <authorList>
            <person name="Mesny F."/>
            <person name="Miyauchi S."/>
            <person name="Thiergart T."/>
            <person name="Pickel B."/>
            <person name="Atanasova L."/>
            <person name="Karlsson M."/>
            <person name="Huettel B."/>
            <person name="Barry K.W."/>
            <person name="Haridas S."/>
            <person name="Chen C."/>
            <person name="Bauer D."/>
            <person name="Andreopoulos W."/>
            <person name="Pangilinan J."/>
            <person name="LaButti K."/>
            <person name="Riley R."/>
            <person name="Lipzen A."/>
            <person name="Clum A."/>
            <person name="Drula E."/>
            <person name="Henrissat B."/>
            <person name="Kohler A."/>
            <person name="Grigoriev I.V."/>
            <person name="Martin F.M."/>
            <person name="Hacquard S."/>
        </authorList>
    </citation>
    <scope>NUCLEOTIDE SEQUENCE</scope>
    <source>
        <strain evidence="12">MPI-CAGE-AT-0021</strain>
    </source>
</reference>
<keyword evidence="7 9" id="KW-0342">GTP-binding</keyword>
<evidence type="ECO:0000256" key="6">
    <source>
        <dbReference type="ARBA" id="ARBA00023128"/>
    </source>
</evidence>
<dbReference type="CDD" id="cd02656">
    <property type="entry name" value="MIT"/>
    <property type="match status" value="1"/>
</dbReference>
<feature type="compositionally biased region" description="Low complexity" evidence="10">
    <location>
        <begin position="86"/>
        <end position="97"/>
    </location>
</feature>
<dbReference type="FunFam" id="2.40.30.10:FF:000015">
    <property type="entry name" value="Translation factor GUF1, mitochondrial"/>
    <property type="match status" value="1"/>
</dbReference>
<dbReference type="PROSITE" id="PS00301">
    <property type="entry name" value="G_TR_1"/>
    <property type="match status" value="1"/>
</dbReference>